<keyword evidence="2" id="KW-0812">Transmembrane</keyword>
<evidence type="ECO:0000313" key="3">
    <source>
        <dbReference type="EMBL" id="KAK4283630.1"/>
    </source>
</evidence>
<dbReference type="AlphaFoldDB" id="A0AAE1N6P7"/>
<evidence type="ECO:0000313" key="4">
    <source>
        <dbReference type="Proteomes" id="UP001293593"/>
    </source>
</evidence>
<dbReference type="EMBL" id="JAWXYG010000001">
    <property type="protein sequence ID" value="KAK4283630.1"/>
    <property type="molecule type" value="Genomic_DNA"/>
</dbReference>
<sequence length="229" mass="25309">MAPSSHSASFSPSSSLVSSSSYPKPKSSNNITHNSTINSPLSPCKHSPSATLDLLIFVLVIFSGAFLLSSYFSYIFNSLSILLAQSAPQIYQYPRIPYVLGFLALFVVSALVTQHCCGVYLRKCGKPGCRGLKKAMEFDLQLQSEESLKSGCDDFEKLPWKGGSEDNPDYECLRSELRRMAPSNGRAVLLFRSRCGCPNAKLVGWAPKKGKRQKKSLINVPPNRQRDHR</sequence>
<protein>
    <recommendedName>
        <fullName evidence="5">Ribosomal protein L34e superfamily protein</fullName>
    </recommendedName>
</protein>
<evidence type="ECO:0000256" key="2">
    <source>
        <dbReference type="SAM" id="Phobius"/>
    </source>
</evidence>
<accession>A0AAE1N6P7</accession>
<dbReference type="PANTHER" id="PTHR47479:SF2">
    <property type="entry name" value="OS05G0393200 PROTEIN"/>
    <property type="match status" value="1"/>
</dbReference>
<feature type="region of interest" description="Disordered" evidence="1">
    <location>
        <begin position="207"/>
        <end position="229"/>
    </location>
</feature>
<feature type="transmembrane region" description="Helical" evidence="2">
    <location>
        <begin position="96"/>
        <end position="121"/>
    </location>
</feature>
<proteinExistence type="predicted"/>
<evidence type="ECO:0008006" key="5">
    <source>
        <dbReference type="Google" id="ProtNLM"/>
    </source>
</evidence>
<feature type="region of interest" description="Disordered" evidence="1">
    <location>
        <begin position="1"/>
        <end position="28"/>
    </location>
</feature>
<name>A0AAE1N6P7_9FABA</name>
<keyword evidence="2" id="KW-0472">Membrane</keyword>
<keyword evidence="4" id="KW-1185">Reference proteome</keyword>
<dbReference type="PANTHER" id="PTHR47479">
    <property type="entry name" value="OS05G0393200 PROTEIN"/>
    <property type="match status" value="1"/>
</dbReference>
<organism evidence="3 4">
    <name type="scientific">Acacia crassicarpa</name>
    <name type="common">northern wattle</name>
    <dbReference type="NCBI Taxonomy" id="499986"/>
    <lineage>
        <taxon>Eukaryota</taxon>
        <taxon>Viridiplantae</taxon>
        <taxon>Streptophyta</taxon>
        <taxon>Embryophyta</taxon>
        <taxon>Tracheophyta</taxon>
        <taxon>Spermatophyta</taxon>
        <taxon>Magnoliopsida</taxon>
        <taxon>eudicotyledons</taxon>
        <taxon>Gunneridae</taxon>
        <taxon>Pentapetalae</taxon>
        <taxon>rosids</taxon>
        <taxon>fabids</taxon>
        <taxon>Fabales</taxon>
        <taxon>Fabaceae</taxon>
        <taxon>Caesalpinioideae</taxon>
        <taxon>mimosoid clade</taxon>
        <taxon>Acacieae</taxon>
        <taxon>Acacia</taxon>
    </lineage>
</organism>
<comment type="caution">
    <text evidence="3">The sequence shown here is derived from an EMBL/GenBank/DDBJ whole genome shotgun (WGS) entry which is preliminary data.</text>
</comment>
<keyword evidence="2" id="KW-1133">Transmembrane helix</keyword>
<dbReference type="Proteomes" id="UP001293593">
    <property type="component" value="Unassembled WGS sequence"/>
</dbReference>
<gene>
    <name evidence="3" type="ORF">QN277_000560</name>
</gene>
<evidence type="ECO:0000256" key="1">
    <source>
        <dbReference type="SAM" id="MobiDB-lite"/>
    </source>
</evidence>
<reference evidence="3" key="1">
    <citation type="submission" date="2023-10" db="EMBL/GenBank/DDBJ databases">
        <title>Chromosome-level genome of the transformable northern wattle, Acacia crassicarpa.</title>
        <authorList>
            <person name="Massaro I."/>
            <person name="Sinha N.R."/>
            <person name="Poethig S."/>
            <person name="Leichty A.R."/>
        </authorList>
    </citation>
    <scope>NUCLEOTIDE SEQUENCE</scope>
    <source>
        <strain evidence="3">Acra3RX</strain>
        <tissue evidence="3">Leaf</tissue>
    </source>
</reference>
<dbReference type="InterPro" id="IPR044196">
    <property type="entry name" value="At5g19025-like"/>
</dbReference>
<feature type="transmembrane region" description="Helical" evidence="2">
    <location>
        <begin position="54"/>
        <end position="76"/>
    </location>
</feature>